<name>A0A0F9E8C2_9ZZZZ</name>
<protein>
    <submittedName>
        <fullName evidence="1">Uncharacterized protein</fullName>
    </submittedName>
</protein>
<sequence length="162" mass="16812">MSTGNVNYELEASLTGIGLRKVSQIVEYGDFTDDGSDANGDLTLTKSVPAGSFIIGSKVTVKTGFIGDTSAVLAIGASANDNEYSGNTTHNVFTSGTNNLVKAAFISSDAGLGAVGSDQIIYLTLTSDSDFSDVTAGRLLVEVFYFSTNVELTDGGRNKSDL</sequence>
<accession>A0A0F9E8C2</accession>
<evidence type="ECO:0000313" key="1">
    <source>
        <dbReference type="EMBL" id="KKL70209.1"/>
    </source>
</evidence>
<dbReference type="AlphaFoldDB" id="A0A0F9E8C2"/>
<comment type="caution">
    <text evidence="1">The sequence shown here is derived from an EMBL/GenBank/DDBJ whole genome shotgun (WGS) entry which is preliminary data.</text>
</comment>
<gene>
    <name evidence="1" type="ORF">LCGC14_2107200</name>
</gene>
<reference evidence="1" key="1">
    <citation type="journal article" date="2015" name="Nature">
        <title>Complex archaea that bridge the gap between prokaryotes and eukaryotes.</title>
        <authorList>
            <person name="Spang A."/>
            <person name="Saw J.H."/>
            <person name="Jorgensen S.L."/>
            <person name="Zaremba-Niedzwiedzka K."/>
            <person name="Martijn J."/>
            <person name="Lind A.E."/>
            <person name="van Eijk R."/>
            <person name="Schleper C."/>
            <person name="Guy L."/>
            <person name="Ettema T.J."/>
        </authorList>
    </citation>
    <scope>NUCLEOTIDE SEQUENCE</scope>
</reference>
<dbReference type="EMBL" id="LAZR01025967">
    <property type="protein sequence ID" value="KKL70209.1"/>
    <property type="molecule type" value="Genomic_DNA"/>
</dbReference>
<proteinExistence type="predicted"/>
<organism evidence="1">
    <name type="scientific">marine sediment metagenome</name>
    <dbReference type="NCBI Taxonomy" id="412755"/>
    <lineage>
        <taxon>unclassified sequences</taxon>
        <taxon>metagenomes</taxon>
        <taxon>ecological metagenomes</taxon>
    </lineage>
</organism>